<dbReference type="Pfam" id="PF11219">
    <property type="entry name" value="DUF3014"/>
    <property type="match status" value="1"/>
</dbReference>
<evidence type="ECO:0000313" key="2">
    <source>
        <dbReference type="EMBL" id="MBS7457965.1"/>
    </source>
</evidence>
<dbReference type="AlphaFoldDB" id="A0A8J7VSZ8"/>
<protein>
    <submittedName>
        <fullName evidence="1">DUF3014 domain-containing protein</fullName>
    </submittedName>
</protein>
<reference evidence="1" key="2">
    <citation type="submission" date="2021-04" db="EMBL/GenBank/DDBJ databases">
        <authorList>
            <person name="Karlyshev A.V."/>
        </authorList>
    </citation>
    <scope>NUCLEOTIDE SEQUENCE</scope>
    <source>
        <strain evidence="1">LMG 29479</strain>
    </source>
</reference>
<dbReference type="RefSeq" id="WP_211925668.1">
    <property type="nucleotide sequence ID" value="NZ_JAGQFT020000008.1"/>
</dbReference>
<comment type="caution">
    <text evidence="1">The sequence shown here is derived from an EMBL/GenBank/DDBJ whole genome shotgun (WGS) entry which is preliminary data.</text>
</comment>
<accession>A0A8J7VSZ8</accession>
<dbReference type="EMBL" id="JAGQFT020000008">
    <property type="protein sequence ID" value="MBS7457965.1"/>
    <property type="molecule type" value="Genomic_DNA"/>
</dbReference>
<name>A0A8J7VSZ8_9GAMM</name>
<reference evidence="2 3" key="1">
    <citation type="journal article" date="2021" name="Microbiol. Resour. Announc.">
        <title>Draft Genome Sequence of Coralloluteibacterium stylophorae LMG 29479T.</title>
        <authorList>
            <person name="Karlyshev A.V."/>
            <person name="Kudryashova E.B."/>
            <person name="Ariskina E.V."/>
            <person name="Conroy A.P."/>
            <person name="Abidueva E.Y."/>
        </authorList>
    </citation>
    <scope>NUCLEOTIDE SEQUENCE [LARGE SCALE GENOMIC DNA]</scope>
    <source>
        <strain evidence="2 3">LMG 29479</strain>
    </source>
</reference>
<dbReference type="InterPro" id="IPR021382">
    <property type="entry name" value="DUF3014"/>
</dbReference>
<proteinExistence type="predicted"/>
<organism evidence="1">
    <name type="scientific">Coralloluteibacterium stylophorae</name>
    <dbReference type="NCBI Taxonomy" id="1776034"/>
    <lineage>
        <taxon>Bacteria</taxon>
        <taxon>Pseudomonadati</taxon>
        <taxon>Pseudomonadota</taxon>
        <taxon>Gammaproteobacteria</taxon>
        <taxon>Lysobacterales</taxon>
        <taxon>Lysobacteraceae</taxon>
        <taxon>Coralloluteibacterium</taxon>
    </lineage>
</organism>
<sequence>MRRKKRATGWIWILLLLLAAGAGWWIYTHHLRPAAESAATAPAGRAREIEVPATPAPRHPIEEVATAEAPADEAVLPALGESDAAVRDALGGLVPAELLDLLVPQHLISRFVATVDGLTSERLTPQALPVKRVGGTLALRTAEDGRLFLAEDNARRYAPYVQALTTADTGLLVGTYTRMYPLFQRAWRELGYPDRYFNDRLVEVIDHLLATPPVPAEIELVRGRVGYAYADPAYESWSVGRKALLRMGPEQAQAVKAKLRDIRARLVGEGAPVAGPAAAAAEDGAGPG</sequence>
<evidence type="ECO:0000313" key="1">
    <source>
        <dbReference type="EMBL" id="MBR0561701.1"/>
    </source>
</evidence>
<evidence type="ECO:0000313" key="3">
    <source>
        <dbReference type="Proteomes" id="UP000675747"/>
    </source>
</evidence>
<keyword evidence="3" id="KW-1185">Reference proteome</keyword>
<dbReference type="EMBL" id="JAGQFT010000018">
    <property type="protein sequence ID" value="MBR0561701.1"/>
    <property type="molecule type" value="Genomic_DNA"/>
</dbReference>
<dbReference type="Proteomes" id="UP000675747">
    <property type="component" value="Unassembled WGS sequence"/>
</dbReference>
<gene>
    <name evidence="2" type="ORF">KB893_012575</name>
    <name evidence="1" type="ORF">KB893_04085</name>
</gene>